<evidence type="ECO:0000313" key="3">
    <source>
        <dbReference type="Proteomes" id="UP000694843"/>
    </source>
</evidence>
<feature type="compositionally biased region" description="Basic and acidic residues" evidence="1">
    <location>
        <begin position="1231"/>
        <end position="1247"/>
    </location>
</feature>
<feature type="compositionally biased region" description="Basic and acidic residues" evidence="1">
    <location>
        <begin position="1262"/>
        <end position="1292"/>
    </location>
</feature>
<dbReference type="KEGG" id="hazt:108664483"/>
<dbReference type="Proteomes" id="UP000694843">
    <property type="component" value="Unplaced"/>
</dbReference>
<dbReference type="SMART" id="SM00355">
    <property type="entry name" value="ZnF_C2H2"/>
    <property type="match status" value="4"/>
</dbReference>
<feature type="region of interest" description="Disordered" evidence="1">
    <location>
        <begin position="1589"/>
        <end position="1690"/>
    </location>
</feature>
<feature type="compositionally biased region" description="Polar residues" evidence="1">
    <location>
        <begin position="1248"/>
        <end position="1261"/>
    </location>
</feature>
<feature type="compositionally biased region" description="Low complexity" evidence="1">
    <location>
        <begin position="1630"/>
        <end position="1645"/>
    </location>
</feature>
<feature type="compositionally biased region" description="Polar residues" evidence="1">
    <location>
        <begin position="1108"/>
        <end position="1117"/>
    </location>
</feature>
<accession>A0A8B7MZ25</accession>
<feature type="compositionally biased region" description="Low complexity" evidence="1">
    <location>
        <begin position="1403"/>
        <end position="1414"/>
    </location>
</feature>
<feature type="compositionally biased region" description="Polar residues" evidence="1">
    <location>
        <begin position="1669"/>
        <end position="1686"/>
    </location>
</feature>
<feature type="compositionally biased region" description="Basic and acidic residues" evidence="1">
    <location>
        <begin position="1459"/>
        <end position="1477"/>
    </location>
</feature>
<feature type="compositionally biased region" description="Low complexity" evidence="1">
    <location>
        <begin position="326"/>
        <end position="342"/>
    </location>
</feature>
<organism evidence="3 4">
    <name type="scientific">Hyalella azteca</name>
    <name type="common">Amphipod</name>
    <dbReference type="NCBI Taxonomy" id="294128"/>
    <lineage>
        <taxon>Eukaryota</taxon>
        <taxon>Metazoa</taxon>
        <taxon>Ecdysozoa</taxon>
        <taxon>Arthropoda</taxon>
        <taxon>Crustacea</taxon>
        <taxon>Multicrustacea</taxon>
        <taxon>Malacostraca</taxon>
        <taxon>Eumalacostraca</taxon>
        <taxon>Peracarida</taxon>
        <taxon>Amphipoda</taxon>
        <taxon>Senticaudata</taxon>
        <taxon>Talitrida</taxon>
        <taxon>Talitroidea</taxon>
        <taxon>Hyalellidae</taxon>
        <taxon>Hyalella</taxon>
    </lineage>
</organism>
<feature type="region of interest" description="Disordered" evidence="1">
    <location>
        <begin position="1763"/>
        <end position="1945"/>
    </location>
</feature>
<feature type="compositionally biased region" description="Acidic residues" evidence="1">
    <location>
        <begin position="1447"/>
        <end position="1458"/>
    </location>
</feature>
<feature type="compositionally biased region" description="Polar residues" evidence="1">
    <location>
        <begin position="1907"/>
        <end position="1916"/>
    </location>
</feature>
<feature type="region of interest" description="Disordered" evidence="1">
    <location>
        <begin position="1505"/>
        <end position="1542"/>
    </location>
</feature>
<feature type="compositionally biased region" description="Basic residues" evidence="1">
    <location>
        <begin position="1178"/>
        <end position="1187"/>
    </location>
</feature>
<feature type="compositionally biased region" description="Basic residues" evidence="1">
    <location>
        <begin position="1654"/>
        <end position="1664"/>
    </location>
</feature>
<feature type="compositionally biased region" description="Basic and acidic residues" evidence="1">
    <location>
        <begin position="289"/>
        <end position="300"/>
    </location>
</feature>
<feature type="region of interest" description="Disordered" evidence="1">
    <location>
        <begin position="933"/>
        <end position="962"/>
    </location>
</feature>
<dbReference type="InterPro" id="IPR013087">
    <property type="entry name" value="Znf_C2H2_type"/>
</dbReference>
<feature type="compositionally biased region" description="Low complexity" evidence="1">
    <location>
        <begin position="352"/>
        <end position="362"/>
    </location>
</feature>
<feature type="compositionally biased region" description="Basic and acidic residues" evidence="1">
    <location>
        <begin position="1929"/>
        <end position="1945"/>
    </location>
</feature>
<protein>
    <submittedName>
        <fullName evidence="4">Uncharacterized protein LOC108664483</fullName>
    </submittedName>
</protein>
<feature type="compositionally biased region" description="Polar residues" evidence="1">
    <location>
        <begin position="1605"/>
        <end position="1614"/>
    </location>
</feature>
<evidence type="ECO:0000256" key="1">
    <source>
        <dbReference type="SAM" id="MobiDB-lite"/>
    </source>
</evidence>
<feature type="region of interest" description="Disordered" evidence="1">
    <location>
        <begin position="1366"/>
        <end position="1477"/>
    </location>
</feature>
<feature type="region of interest" description="Disordered" evidence="1">
    <location>
        <begin position="2495"/>
        <end position="2515"/>
    </location>
</feature>
<feature type="region of interest" description="Disordered" evidence="1">
    <location>
        <begin position="1326"/>
        <end position="1353"/>
    </location>
</feature>
<feature type="region of interest" description="Disordered" evidence="1">
    <location>
        <begin position="286"/>
        <end position="385"/>
    </location>
</feature>
<proteinExistence type="predicted"/>
<feature type="region of interest" description="Disordered" evidence="1">
    <location>
        <begin position="2251"/>
        <end position="2305"/>
    </location>
</feature>
<dbReference type="PROSITE" id="PS00028">
    <property type="entry name" value="ZINC_FINGER_C2H2_1"/>
    <property type="match status" value="1"/>
</dbReference>
<feature type="region of interest" description="Disordered" evidence="1">
    <location>
        <begin position="1169"/>
        <end position="1294"/>
    </location>
</feature>
<dbReference type="GeneID" id="108664483"/>
<reference evidence="4" key="1">
    <citation type="submission" date="2025-08" db="UniProtKB">
        <authorList>
            <consortium name="RefSeq"/>
        </authorList>
    </citation>
    <scope>IDENTIFICATION</scope>
    <source>
        <tissue evidence="4">Whole organism</tissue>
    </source>
</reference>
<evidence type="ECO:0000313" key="4">
    <source>
        <dbReference type="RefSeq" id="XP_018006565.2"/>
    </source>
</evidence>
<feature type="region of interest" description="Disordered" evidence="1">
    <location>
        <begin position="1096"/>
        <end position="1128"/>
    </location>
</feature>
<feature type="compositionally biased region" description="Low complexity" evidence="1">
    <location>
        <begin position="1979"/>
        <end position="1991"/>
    </location>
</feature>
<evidence type="ECO:0000259" key="2">
    <source>
        <dbReference type="PROSITE" id="PS00028"/>
    </source>
</evidence>
<feature type="compositionally biased region" description="Polar residues" evidence="1">
    <location>
        <begin position="1195"/>
        <end position="1204"/>
    </location>
</feature>
<feature type="region of interest" description="Disordered" evidence="1">
    <location>
        <begin position="1963"/>
        <end position="1991"/>
    </location>
</feature>
<gene>
    <name evidence="4" type="primary">LOC108664483</name>
</gene>
<sequence length="2653" mass="291197">MSSVVDGREVVCGNSTLISEVPPTNEVKISIATHDAVTDVAGTVVVTPLASLTKTSTTTSRNLYEQTKFSVVEVSDANESYISESVIVSTASRPDDIPTGACALASQAPVTGVPDEIEPRDNLSGPIYNETVTEKEALAPVACEAKLVVRSSCESGEDNSSDLPEPSACLDVTCEPATEVGKPDKTAISKAMCTEKTSLSYLSTTSMFYAQDTSMEVNEKFEDDAKSPTNRAPKISNVTSLTDAANAMDATNPVLLDGAIEAESVISTVVQTIQCEKIIPPLLTSQETSTERPKSLEKFDSLNISAPNKGLPAKNEPSSAMVADEGSPSSSSLGANHSGSPSDGEPCTWSEKSTLLSTSKLSRQSPLTSSYEMSDKVHSSSHIEKRELAPLDPNLCKSGEKVEILQVSSMSPDLCTDVRHVDLEPHNIIESSTVKLITKASSQEIHFPANHKFVSPVPAASREQSHVNIELENQGSLIETNLKIENEPAVTDNSDILDAVVMPAKCYSLSDSSLFIDPCKIITFDKGPSGDMSRAQKLTASLFEPPKPGSYRTRRSMVYGYKTDKRIVEMTGENHCVQLEKAITEQLQSSFNKRGRCYLCASFTESMASHMAEAHICLSFRPLFSTPSFYHHWLERYMDFPIRYSDELYGNPCYLCAQCDFWSKRVDRAWAHAQEHQSVYQVNECKSRSPNCSCPVPVFSFKLFHWKKSFQKSSVCHLCESRFHCTEGLEMHLKGVHLSGSMCRACRKVISLPLLEHNELHRANTDSPQPELLTSPIDVSDISRNIVDNLINYLDGRDFRLPSLGSKLMNDRSKMILPLYNAPEEFIVSQDCLNPLERELKKYKRTKYVIKLPADDVLLPFNFDVPVQMLLQKKCSQYRKGRKLFSISRPTVKEDDLFSVLALKRGRGFVSSRRKSFRVTAAPATPESAAIEELKAPSASSAPADSEKELQQQEPNNDNAACDVRGEWSEDHYFVCCACGAVEDDLAEIMDHKWARHAGVLCAHTMIAGKDSVPLQFCHQYRPASQRSVLLELPLGDRCSLNTTNFLKPEKVPACSKCQLELSSITKLHAHMVDCGGLSLMTTPKYLKRNKKNSRFNRRKGQGIPSRLSVQSSSASTPLKEIERERGYESAATSVIKRRLEGAVQSIDNRLLKKRLTDIIRANSLPSRFRLGTSSGRRYGRMRLRRKYSTEDSSNRVTRSSGKKSLTPKAAGKPVDDDDDVVSRSRPGKVVRVDGKSKKKEQSDRDINQTQSKILPSFTQKRNGDKTAVERSAGRNRVNSKDLNKVSREENSVKNGSAAYLDATAPLHRHPKMFKRLRTWNGTKLSKSEVETGLPSERNKKFSPSVKSAFLNRSKQLRKQSALKLENNGAKLLSNSSEPSRSSSYHDSRSSSTTIASCRGRRNSSSNATSRCSSPAVQNSGGRTAGRSLRPDRPSEGSYRPQRILSDDSEDLDSGDEGDAVRSRVDEDAGGKDKDAWARTRGRRFGCRLTGRNMRTLRPSNMRYSFRPCVSDTKHSNESSDYDSENSENFAKPSYRSGDPDAYLPRRRKRIEKKSFFENVPKAIKKFGAGLSVLPTKWKRILQAPSLDSRDSSLDSLSSIDDRTGNQLPSSASEPTCDHAVSQGKKIPVKTKTTNDTSESNTSSDAPSDSTSRGVRKSLSKHLKPNLSKLKSQKLTKAVQPSTNTDNEIKSVRCSDRVQFKRGLIPSRARKIRRKCALIAKELSKNVLQNEMNAADGDAASVSKGLTESNSYETPKKIVPKAPRKKMKLTKAEISQAESKRPISLSQDSGALSIGGRRNASSDEDFHGNRADFSGEKSKSHKSGNPSSEIMKPAFEGSKTKKVIRKGSFRNKKSRLPSPDLPLDAASTNGPVPLTVDEAPASTNIQSTEPKKSGSSLKGKSCKISRAKTQSITSIKTKAVGKFTSKSKNSSEKVDKGEMKTKVQDKTSIDLDSKFETNHFKSSAADVDGSKKRSKTPMARARSASSDSRVVVRAKKPRLSYNEELSPNDGIDVISERDKVMASVGDSSSEKPQEKLQDSALLTKKSNQIASSTPVDLSQDKLKLNEPNKKNIGTKSVAKKRNLCVKRKRCDAVAPEFFCRECGLQFGSSESLLSHDRDDCANIVYGMGLMADDQLYECPHCHLTFAYKSTQKKHSASCRNPRARKQQHKTLSNGPSVLEPSFPLIPTNLIACNVKPRTSKRDAIVLKDEGCIKAAKPYSFKSKSPQRLGIDENFSSARDILAKSVIEKKDDNNCSESATKSGPKKLSIAKNRKRKNSILTDTENDLSHHPSGVKKRKSMEIKKARTSDSVVSSSVSSSNSIVLLSDQKLDEKVLEIHRSEVNEPVLAHPIISSDLLANVAGKQETSTPNVNPAVSTSVDDTHSASLVSSKKNSSKLLSKSAIHGVVDASHAITSSSVRCRASEVSPLIITAGAPNQACSSPEVARVLVEVGNFLQERCASEGGVLEVTALMLQYRLSPNQVRDALLDVPVRLTSGTSSSAGDVSTTPAVAEQNSSPGTSCTAAGNVFPCAPHRPLLIYLPCQPSPEENLPCAVRGGACTWCAVLQEVVNQPHLHQLHVRLISTAGAQKDREGLVTREQKQAYRRLPLDSSREELLKAVSLIEDMIKQIASVKTELARQEMLLAMKKTFEATVS</sequence>
<feature type="domain" description="C2H2-type" evidence="2">
    <location>
        <begin position="716"/>
        <end position="737"/>
    </location>
</feature>
<feature type="compositionally biased region" description="Basic and acidic residues" evidence="1">
    <location>
        <begin position="1800"/>
        <end position="1818"/>
    </location>
</feature>
<dbReference type="OrthoDB" id="6363521at2759"/>
<feature type="compositionally biased region" description="Polar residues" evidence="1">
    <location>
        <begin position="363"/>
        <end position="372"/>
    </location>
</feature>
<name>A0A8B7MZ25_HYAAZ</name>
<feature type="compositionally biased region" description="Basic and acidic residues" evidence="1">
    <location>
        <begin position="373"/>
        <end position="385"/>
    </location>
</feature>
<dbReference type="RefSeq" id="XP_018006565.2">
    <property type="nucleotide sequence ID" value="XM_018151076.2"/>
</dbReference>
<feature type="compositionally biased region" description="Low complexity" evidence="1">
    <location>
        <begin position="1374"/>
        <end position="1383"/>
    </location>
</feature>
<feature type="compositionally biased region" description="Basic residues" evidence="1">
    <location>
        <begin position="1840"/>
        <end position="1855"/>
    </location>
</feature>
<keyword evidence="3" id="KW-1185">Reference proteome</keyword>